<reference evidence="6" key="1">
    <citation type="submission" date="2019-02" db="EMBL/GenBank/DDBJ databases">
        <authorList>
            <person name="Gruber-Vodicka R. H."/>
            <person name="Seah K. B. B."/>
        </authorList>
    </citation>
    <scope>NUCLEOTIDE SEQUENCE</scope>
    <source>
        <strain evidence="6">BECK_DK47</strain>
    </source>
</reference>
<comment type="cofactor">
    <cofactor evidence="1">
        <name>Fe cation</name>
        <dbReference type="ChEBI" id="CHEBI:24875"/>
    </cofactor>
</comment>
<evidence type="ECO:0000259" key="4">
    <source>
        <dbReference type="Pfam" id="PF00465"/>
    </source>
</evidence>
<dbReference type="InterPro" id="IPR018211">
    <property type="entry name" value="ADH_Fe_CS"/>
</dbReference>
<dbReference type="GO" id="GO:1990362">
    <property type="term" value="F:butanol dehydrogenase (NAD+) activity"/>
    <property type="evidence" value="ECO:0007669"/>
    <property type="project" value="InterPro"/>
</dbReference>
<feature type="domain" description="Alcohol dehydrogenase iron-type/glycerol dehydrogenase GldA" evidence="4">
    <location>
        <begin position="9"/>
        <end position="175"/>
    </location>
</feature>
<keyword evidence="3" id="KW-0560">Oxidoreductase</keyword>
<dbReference type="AlphaFoldDB" id="A0A450SJG1"/>
<dbReference type="PANTHER" id="PTHR43633:SF1">
    <property type="entry name" value="ALCOHOL DEHYDROGENASE YQHD"/>
    <property type="match status" value="1"/>
</dbReference>
<dbReference type="FunFam" id="3.40.50.1970:FF:000003">
    <property type="entry name" value="Alcohol dehydrogenase, iron-containing"/>
    <property type="match status" value="1"/>
</dbReference>
<dbReference type="Pfam" id="PF25137">
    <property type="entry name" value="ADH_Fe_C"/>
    <property type="match status" value="1"/>
</dbReference>
<dbReference type="Gene3D" id="3.40.50.1970">
    <property type="match status" value="1"/>
</dbReference>
<dbReference type="Pfam" id="PF00465">
    <property type="entry name" value="Fe-ADH"/>
    <property type="match status" value="1"/>
</dbReference>
<accession>A0A450SJG1</accession>
<comment type="similarity">
    <text evidence="2">Belongs to the iron-containing alcohol dehydrogenase family.</text>
</comment>
<proteinExistence type="inferred from homology"/>
<evidence type="ECO:0000256" key="3">
    <source>
        <dbReference type="ARBA" id="ARBA00023002"/>
    </source>
</evidence>
<dbReference type="Gene3D" id="1.20.1090.10">
    <property type="entry name" value="Dehydroquinate synthase-like - alpha domain"/>
    <property type="match status" value="1"/>
</dbReference>
<protein>
    <submittedName>
        <fullName evidence="6">NADP-dependent alcohol dehydrogenase</fullName>
    </submittedName>
</protein>
<dbReference type="InterPro" id="IPR001670">
    <property type="entry name" value="ADH_Fe/GldA"/>
</dbReference>
<feature type="domain" description="Fe-containing alcohol dehydrogenase-like C-terminal" evidence="5">
    <location>
        <begin position="186"/>
        <end position="359"/>
    </location>
</feature>
<dbReference type="PANTHER" id="PTHR43633">
    <property type="entry name" value="ALCOHOL DEHYDROGENASE YQHD"/>
    <property type="match status" value="1"/>
</dbReference>
<dbReference type="GO" id="GO:0008106">
    <property type="term" value="F:alcohol dehydrogenase (NADP+) activity"/>
    <property type="evidence" value="ECO:0007669"/>
    <property type="project" value="TreeGrafter"/>
</dbReference>
<dbReference type="SUPFAM" id="SSF56796">
    <property type="entry name" value="Dehydroquinate synthase-like"/>
    <property type="match status" value="1"/>
</dbReference>
<evidence type="ECO:0000256" key="2">
    <source>
        <dbReference type="ARBA" id="ARBA00007358"/>
    </source>
</evidence>
<name>A0A450SJG1_9GAMM</name>
<dbReference type="CDD" id="cd08187">
    <property type="entry name" value="BDH"/>
    <property type="match status" value="1"/>
</dbReference>
<dbReference type="InterPro" id="IPR044731">
    <property type="entry name" value="BDH-like"/>
</dbReference>
<dbReference type="GO" id="GO:1990002">
    <property type="term" value="F:methylglyoxal reductase (NADPH) (acetol producing) activity"/>
    <property type="evidence" value="ECO:0007669"/>
    <property type="project" value="TreeGrafter"/>
</dbReference>
<dbReference type="GO" id="GO:0005829">
    <property type="term" value="C:cytosol"/>
    <property type="evidence" value="ECO:0007669"/>
    <property type="project" value="TreeGrafter"/>
</dbReference>
<evidence type="ECO:0000259" key="5">
    <source>
        <dbReference type="Pfam" id="PF25137"/>
    </source>
</evidence>
<dbReference type="PROSITE" id="PS00913">
    <property type="entry name" value="ADH_IRON_1"/>
    <property type="match status" value="1"/>
</dbReference>
<sequence length="387" mass="42161">MRNFTYRNPVKILFGEGRIPDVAQEISPDATVLLLYGQGSIKRNGVYDQTTRALAGRRLFAFGGVEPNPRYETCMAALDVVRKEGIDFILAVGGGSVLDAAKFIAAAAEFGDGDPWRILSDGAPVEAALPIGAILTLPATGSEMNPNSVISRDSSAEKRYFSSPLVYPRFSVLDPATTYSLPPRQTANGIVDAFVHVMEQYLTYPVDAPLQDRMAEGILLTLIEEGPKALTRPADYNVRANVMWCATLALNELIAQGVPEDWTSHMIGHEMTALHGLDHGQTLAIVLPAVMDVKREAKQEKIRQYGERVWGIKEGAMDRDAPVDAVIDKTRAFFEGLGIRTRLGDYGIGADAIPAIVEKLDAHGMNALGEHGDIDLETTRRILARCL</sequence>
<dbReference type="EMBL" id="CAADEX010000043">
    <property type="protein sequence ID" value="VFJ53574.1"/>
    <property type="molecule type" value="Genomic_DNA"/>
</dbReference>
<organism evidence="6">
    <name type="scientific">Candidatus Kentrum sp. DK</name>
    <dbReference type="NCBI Taxonomy" id="2126562"/>
    <lineage>
        <taxon>Bacteria</taxon>
        <taxon>Pseudomonadati</taxon>
        <taxon>Pseudomonadota</taxon>
        <taxon>Gammaproteobacteria</taxon>
        <taxon>Candidatus Kentrum</taxon>
    </lineage>
</organism>
<gene>
    <name evidence="6" type="ORF">BECKDK2373B_GA0170837_10431</name>
</gene>
<evidence type="ECO:0000256" key="1">
    <source>
        <dbReference type="ARBA" id="ARBA00001962"/>
    </source>
</evidence>
<dbReference type="InterPro" id="IPR056798">
    <property type="entry name" value="ADH_Fe_C"/>
</dbReference>
<dbReference type="GO" id="GO:0046872">
    <property type="term" value="F:metal ion binding"/>
    <property type="evidence" value="ECO:0007669"/>
    <property type="project" value="InterPro"/>
</dbReference>
<evidence type="ECO:0000313" key="6">
    <source>
        <dbReference type="EMBL" id="VFJ53574.1"/>
    </source>
</evidence>